<comment type="caution">
    <text evidence="1">The sequence shown here is derived from an EMBL/GenBank/DDBJ whole genome shotgun (WGS) entry which is preliminary data.</text>
</comment>
<evidence type="ECO:0000313" key="1">
    <source>
        <dbReference type="EMBL" id="MFC3568987.1"/>
    </source>
</evidence>
<dbReference type="RefSeq" id="WP_379028536.1">
    <property type="nucleotide sequence ID" value="NZ_JBHRXE010000012.1"/>
</dbReference>
<dbReference type="EMBL" id="JBHRXE010000012">
    <property type="protein sequence ID" value="MFC3568987.1"/>
    <property type="molecule type" value="Genomic_DNA"/>
</dbReference>
<protein>
    <submittedName>
        <fullName evidence="1">Uncharacterized protein</fullName>
    </submittedName>
</protein>
<dbReference type="Proteomes" id="UP001595596">
    <property type="component" value="Unassembled WGS sequence"/>
</dbReference>
<keyword evidence="2" id="KW-1185">Reference proteome</keyword>
<name>A0ABV7RY83_9RHOB</name>
<proteinExistence type="predicted"/>
<sequence>MMDHSLHGPTTHAEEIVLHGFFIGDHHYDIRDAIGSAGFRG</sequence>
<organism evidence="1 2">
    <name type="scientific">Paracoccus simplex</name>
    <dbReference type="NCBI Taxonomy" id="2086346"/>
    <lineage>
        <taxon>Bacteria</taxon>
        <taxon>Pseudomonadati</taxon>
        <taxon>Pseudomonadota</taxon>
        <taxon>Alphaproteobacteria</taxon>
        <taxon>Rhodobacterales</taxon>
        <taxon>Paracoccaceae</taxon>
        <taxon>Paracoccus</taxon>
    </lineage>
</organism>
<evidence type="ECO:0000313" key="2">
    <source>
        <dbReference type="Proteomes" id="UP001595596"/>
    </source>
</evidence>
<gene>
    <name evidence="1" type="ORF">ACFOMP_05945</name>
</gene>
<reference evidence="2" key="1">
    <citation type="journal article" date="2019" name="Int. J. Syst. Evol. Microbiol.">
        <title>The Global Catalogue of Microorganisms (GCM) 10K type strain sequencing project: providing services to taxonomists for standard genome sequencing and annotation.</title>
        <authorList>
            <consortium name="The Broad Institute Genomics Platform"/>
            <consortium name="The Broad Institute Genome Sequencing Center for Infectious Disease"/>
            <person name="Wu L."/>
            <person name="Ma J."/>
        </authorList>
    </citation>
    <scope>NUCLEOTIDE SEQUENCE [LARGE SCALE GENOMIC DNA]</scope>
    <source>
        <strain evidence="2">VKM B-3226</strain>
    </source>
</reference>
<accession>A0ABV7RY83</accession>